<organism evidence="5">
    <name type="scientific">Auxenochlorella protothecoides</name>
    <name type="common">Green microalga</name>
    <name type="synonym">Chlorella protothecoides</name>
    <dbReference type="NCBI Taxonomy" id="3075"/>
    <lineage>
        <taxon>Eukaryota</taxon>
        <taxon>Viridiplantae</taxon>
        <taxon>Chlorophyta</taxon>
        <taxon>core chlorophytes</taxon>
        <taxon>Trebouxiophyceae</taxon>
        <taxon>Chlorellales</taxon>
        <taxon>Chlorellaceae</taxon>
        <taxon>Auxenochlorella</taxon>
    </lineage>
</organism>
<evidence type="ECO:0000313" key="5">
    <source>
        <dbReference type="EMBL" id="JAT75795.1"/>
    </source>
</evidence>
<sequence>MTSKRGSCAAVPPSRPGLSEEVPDPKRRKSSILHYLRPQTSADAPAWRPKESDSAPGSPAIDLLPAITPAAARLPLHPPDTVMASATGCATRLGPRVAEETLASLQRRFVTAQTLATPRLGAPVLTLDLGRLPAAGADLSPGGESGSEGEESEDGFTLHSQPAYERSLSQAHCAPGPPSCRTPSDEGGSTRFSFGCTQDAPMPLSAPGQGPAPEAAAGNTPLLDLAAPIGCVSDSTQKLFPIFKPKKDYKHLYIVRHGESEYNAATAAAGTGWDDPLIFDAPLTARGRAQACELRNTLAALGLPANACWVTSPLQRAIETLVLACTGKERGVGGEVRLPSSLHIRSEIREKLVTAGDVGQPASVLKLQYPEVAAQLDELPDVWWHCPRDKPNCTITRAFQSREKQAAVQKRIAAFKRWLYDRPETVIVAFGHSSFWKHFCAGYCGVKPERMYNCEVRHLQL</sequence>
<gene>
    <name evidence="5" type="ORF">g.26128</name>
</gene>
<dbReference type="InterPro" id="IPR029033">
    <property type="entry name" value="His_PPase_superfam"/>
</dbReference>
<dbReference type="EMBL" id="GDKF01002827">
    <property type="protein sequence ID" value="JAT75795.1"/>
    <property type="molecule type" value="Transcribed_RNA"/>
</dbReference>
<feature type="region of interest" description="Disordered" evidence="4">
    <location>
        <begin position="136"/>
        <end position="217"/>
    </location>
</feature>
<keyword evidence="2" id="KW-0413">Isomerase</keyword>
<dbReference type="InterPro" id="IPR001345">
    <property type="entry name" value="PG/BPGM_mutase_AS"/>
</dbReference>
<keyword evidence="1" id="KW-0324">Glycolysis</keyword>
<evidence type="ECO:0000256" key="3">
    <source>
        <dbReference type="ARBA" id="ARBA00038362"/>
    </source>
</evidence>
<dbReference type="SMART" id="SM00855">
    <property type="entry name" value="PGAM"/>
    <property type="match status" value="1"/>
</dbReference>
<name>A0A1D2AA25_AUXPR</name>
<accession>A0A1D2AA25</accession>
<evidence type="ECO:0000256" key="2">
    <source>
        <dbReference type="ARBA" id="ARBA00023235"/>
    </source>
</evidence>
<dbReference type="CDD" id="cd07067">
    <property type="entry name" value="HP_PGM_like"/>
    <property type="match status" value="1"/>
</dbReference>
<feature type="compositionally biased region" description="Low complexity" evidence="4">
    <location>
        <begin position="206"/>
        <end position="217"/>
    </location>
</feature>
<dbReference type="GO" id="GO:0005737">
    <property type="term" value="C:cytoplasm"/>
    <property type="evidence" value="ECO:0007669"/>
    <property type="project" value="TreeGrafter"/>
</dbReference>
<dbReference type="AlphaFoldDB" id="A0A1D2AA25"/>
<dbReference type="PANTHER" id="PTHR48100:SF1">
    <property type="entry name" value="HISTIDINE PHOSPHATASE FAMILY PROTEIN-RELATED"/>
    <property type="match status" value="1"/>
</dbReference>
<protein>
    <submittedName>
        <fullName evidence="5">Uncharacterized protein</fullName>
    </submittedName>
</protein>
<dbReference type="PROSITE" id="PS00175">
    <property type="entry name" value="PG_MUTASE"/>
    <property type="match status" value="1"/>
</dbReference>
<proteinExistence type="inferred from homology"/>
<dbReference type="Gene3D" id="3.40.50.1240">
    <property type="entry name" value="Phosphoglycerate mutase-like"/>
    <property type="match status" value="1"/>
</dbReference>
<feature type="region of interest" description="Disordered" evidence="4">
    <location>
        <begin position="1"/>
        <end position="62"/>
    </location>
</feature>
<dbReference type="InterPro" id="IPR050275">
    <property type="entry name" value="PGM_Phosphatase"/>
</dbReference>
<evidence type="ECO:0000256" key="4">
    <source>
        <dbReference type="SAM" id="MobiDB-lite"/>
    </source>
</evidence>
<dbReference type="GO" id="GO:0016791">
    <property type="term" value="F:phosphatase activity"/>
    <property type="evidence" value="ECO:0007669"/>
    <property type="project" value="TreeGrafter"/>
</dbReference>
<evidence type="ECO:0000256" key="1">
    <source>
        <dbReference type="ARBA" id="ARBA00023152"/>
    </source>
</evidence>
<dbReference type="SUPFAM" id="SSF53254">
    <property type="entry name" value="Phosphoglycerate mutase-like"/>
    <property type="match status" value="1"/>
</dbReference>
<reference evidence="5" key="1">
    <citation type="submission" date="2015-08" db="EMBL/GenBank/DDBJ databases">
        <authorList>
            <person name="Babu N.S."/>
            <person name="Beckwith C.J."/>
            <person name="Beseler K.G."/>
            <person name="Brison A."/>
            <person name="Carone J.V."/>
            <person name="Caskin T.P."/>
            <person name="Diamond M."/>
            <person name="Durham M.E."/>
            <person name="Foxe J.M."/>
            <person name="Go M."/>
            <person name="Henderson B.A."/>
            <person name="Jones I.B."/>
            <person name="McGettigan J.A."/>
            <person name="Micheletti S.J."/>
            <person name="Nasrallah M.E."/>
            <person name="Ortiz D."/>
            <person name="Piller C.R."/>
            <person name="Privatt S.R."/>
            <person name="Schneider S.L."/>
            <person name="Sharp S."/>
            <person name="Smith T.C."/>
            <person name="Stanton J.D."/>
            <person name="Ullery H.E."/>
            <person name="Wilson R.J."/>
            <person name="Serrano M.G."/>
            <person name="Buck G."/>
            <person name="Lee V."/>
            <person name="Wang Y."/>
            <person name="Carvalho R."/>
            <person name="Voegtly L."/>
            <person name="Shi R."/>
            <person name="Duckworth R."/>
            <person name="Johnson A."/>
            <person name="Loviza R."/>
            <person name="Walstead R."/>
            <person name="Shah Z."/>
            <person name="Kiflezghi M."/>
            <person name="Wade K."/>
            <person name="Ball S.L."/>
            <person name="Bradley K.W."/>
            <person name="Asai D.J."/>
            <person name="Bowman C.A."/>
            <person name="Russell D.A."/>
            <person name="Pope W.H."/>
            <person name="Jacobs-Sera D."/>
            <person name="Hendrix R.W."/>
            <person name="Hatfull G.F."/>
        </authorList>
    </citation>
    <scope>NUCLEOTIDE SEQUENCE</scope>
</reference>
<dbReference type="Pfam" id="PF00300">
    <property type="entry name" value="His_Phos_1"/>
    <property type="match status" value="1"/>
</dbReference>
<dbReference type="PANTHER" id="PTHR48100">
    <property type="entry name" value="BROAD-SPECIFICITY PHOSPHATASE YOR283W-RELATED"/>
    <property type="match status" value="1"/>
</dbReference>
<comment type="similarity">
    <text evidence="3">Belongs to the phosphoglycerate mutase family.</text>
</comment>
<dbReference type="InterPro" id="IPR013078">
    <property type="entry name" value="His_Pase_superF_clade-1"/>
</dbReference>